<dbReference type="GO" id="GO:0003955">
    <property type="term" value="F:NAD(P)H dehydrogenase (quinone) activity"/>
    <property type="evidence" value="ECO:0007669"/>
    <property type="project" value="TreeGrafter"/>
</dbReference>
<keyword evidence="2" id="KW-0560">Oxidoreductase</keyword>
<accession>X0PFV9</accession>
<dbReference type="Pfam" id="PF02525">
    <property type="entry name" value="Flavodoxin_2"/>
    <property type="match status" value="1"/>
</dbReference>
<dbReference type="STRING" id="1423734.FC83_GL002892"/>
<dbReference type="RefSeq" id="WP_035454060.1">
    <property type="nucleotide sequence ID" value="NZ_AZGA01000054.1"/>
</dbReference>
<protein>
    <submittedName>
        <fullName evidence="4">Flavodoxin-like protein</fullName>
    </submittedName>
</protein>
<evidence type="ECO:0000259" key="3">
    <source>
        <dbReference type="Pfam" id="PF02525"/>
    </source>
</evidence>
<name>X0PFV9_9LACO</name>
<dbReference type="AlphaFoldDB" id="X0PFV9"/>
<dbReference type="PANTHER" id="PTHR10204">
    <property type="entry name" value="NAD P H OXIDOREDUCTASE-RELATED"/>
    <property type="match status" value="1"/>
</dbReference>
<dbReference type="GO" id="GO:0005829">
    <property type="term" value="C:cytosol"/>
    <property type="evidence" value="ECO:0007669"/>
    <property type="project" value="TreeGrafter"/>
</dbReference>
<dbReference type="InterPro" id="IPR051545">
    <property type="entry name" value="NAD(P)H_dehydrogenase_qn"/>
</dbReference>
<sequence>MSTTTKPILIIYAHPYSGSFNHAVLETIKQNLTRQKQAYTVIDLYQDQFNPVYDTEELRLFHTGQTHDPLVTKYLALLKSAGEIIFVTPIWWNALPAMLKGFIDKVMKEGEDLTHTVTKTGVKGCLTNLKQAYVFTTSTSPTLYFKLMSGNSIQKIFINKTLKQLGIKKAKWINFGGITNSTVQQRQKFLSRCNQLQFTH</sequence>
<evidence type="ECO:0000256" key="1">
    <source>
        <dbReference type="ARBA" id="ARBA00006252"/>
    </source>
</evidence>
<comment type="caution">
    <text evidence="4">The sequence shown here is derived from an EMBL/GenBank/DDBJ whole genome shotgun (WGS) entry which is preliminary data.</text>
</comment>
<evidence type="ECO:0000256" key="2">
    <source>
        <dbReference type="ARBA" id="ARBA00023002"/>
    </source>
</evidence>
<comment type="similarity">
    <text evidence="1">Belongs to the NAD(P)H dehydrogenase (quinone) family.</text>
</comment>
<evidence type="ECO:0000313" key="5">
    <source>
        <dbReference type="Proteomes" id="UP000051236"/>
    </source>
</evidence>
<dbReference type="PATRIC" id="fig|1423734.3.peg.2942"/>
<dbReference type="Proteomes" id="UP000051236">
    <property type="component" value="Unassembled WGS sequence"/>
</dbReference>
<dbReference type="SUPFAM" id="SSF52218">
    <property type="entry name" value="Flavoproteins"/>
    <property type="match status" value="1"/>
</dbReference>
<dbReference type="InterPro" id="IPR003680">
    <property type="entry name" value="Flavodoxin_fold"/>
</dbReference>
<dbReference type="OrthoDB" id="9798454at2"/>
<dbReference type="Gene3D" id="3.40.50.360">
    <property type="match status" value="1"/>
</dbReference>
<keyword evidence="5" id="KW-1185">Reference proteome</keyword>
<feature type="domain" description="Flavodoxin-like fold" evidence="3">
    <location>
        <begin position="8"/>
        <end position="191"/>
    </location>
</feature>
<evidence type="ECO:0000313" key="4">
    <source>
        <dbReference type="EMBL" id="KRM33325.1"/>
    </source>
</evidence>
<dbReference type="EMBL" id="AZGA01000054">
    <property type="protein sequence ID" value="KRM33325.1"/>
    <property type="molecule type" value="Genomic_DNA"/>
</dbReference>
<dbReference type="PANTHER" id="PTHR10204:SF34">
    <property type="entry name" value="NAD(P)H DEHYDROGENASE [QUINONE] 1 ISOFORM 1"/>
    <property type="match status" value="1"/>
</dbReference>
<organism evidence="4 5">
    <name type="scientific">Agrilactobacillus composti DSM 18527 = JCM 14202</name>
    <dbReference type="NCBI Taxonomy" id="1423734"/>
    <lineage>
        <taxon>Bacteria</taxon>
        <taxon>Bacillati</taxon>
        <taxon>Bacillota</taxon>
        <taxon>Bacilli</taxon>
        <taxon>Lactobacillales</taxon>
        <taxon>Lactobacillaceae</taxon>
        <taxon>Agrilactobacillus</taxon>
    </lineage>
</organism>
<proteinExistence type="inferred from homology"/>
<gene>
    <name evidence="4" type="ORF">FC83_GL002892</name>
</gene>
<reference evidence="4 5" key="1">
    <citation type="journal article" date="2015" name="Genome Announc.">
        <title>Expanding the biotechnology potential of lactobacilli through comparative genomics of 213 strains and associated genera.</title>
        <authorList>
            <person name="Sun Z."/>
            <person name="Harris H.M."/>
            <person name="McCann A."/>
            <person name="Guo C."/>
            <person name="Argimon S."/>
            <person name="Zhang W."/>
            <person name="Yang X."/>
            <person name="Jeffery I.B."/>
            <person name="Cooney J.C."/>
            <person name="Kagawa T.F."/>
            <person name="Liu W."/>
            <person name="Song Y."/>
            <person name="Salvetti E."/>
            <person name="Wrobel A."/>
            <person name="Rasinkangas P."/>
            <person name="Parkhill J."/>
            <person name="Rea M.C."/>
            <person name="O'Sullivan O."/>
            <person name="Ritari J."/>
            <person name="Douillard F.P."/>
            <person name="Paul Ross R."/>
            <person name="Yang R."/>
            <person name="Briner A.E."/>
            <person name="Felis G.E."/>
            <person name="de Vos W.M."/>
            <person name="Barrangou R."/>
            <person name="Klaenhammer T.R."/>
            <person name="Caufield P.W."/>
            <person name="Cui Y."/>
            <person name="Zhang H."/>
            <person name="O'Toole P.W."/>
        </authorList>
    </citation>
    <scope>NUCLEOTIDE SEQUENCE [LARGE SCALE GENOMIC DNA]</scope>
    <source>
        <strain evidence="4 5">DSM 18527</strain>
    </source>
</reference>
<dbReference type="InterPro" id="IPR029039">
    <property type="entry name" value="Flavoprotein-like_sf"/>
</dbReference>
<dbReference type="eggNOG" id="COG2249">
    <property type="taxonomic scope" value="Bacteria"/>
</dbReference>